<evidence type="ECO:0000313" key="2">
    <source>
        <dbReference type="Proteomes" id="UP000177622"/>
    </source>
</evidence>
<accession>A0A1F5LPM1</accession>
<dbReference type="EMBL" id="LXJU01000005">
    <property type="protein sequence ID" value="OGE54970.1"/>
    <property type="molecule type" value="Genomic_DNA"/>
</dbReference>
<comment type="caution">
    <text evidence="1">The sequence shown here is derived from an EMBL/GenBank/DDBJ whole genome shotgun (WGS) entry which is preliminary data.</text>
</comment>
<evidence type="ECO:0000313" key="1">
    <source>
        <dbReference type="EMBL" id="OGE54970.1"/>
    </source>
</evidence>
<reference evidence="1 2" key="1">
    <citation type="journal article" date="2016" name="Sci. Rep.">
        <title>Penicillium arizonense, a new, genome sequenced fungal species, reveals a high chemical diversity in secreted metabolites.</title>
        <authorList>
            <person name="Grijseels S."/>
            <person name="Nielsen J.C."/>
            <person name="Randelovic M."/>
            <person name="Nielsen J."/>
            <person name="Nielsen K.F."/>
            <person name="Workman M."/>
            <person name="Frisvad J.C."/>
        </authorList>
    </citation>
    <scope>NUCLEOTIDE SEQUENCE [LARGE SCALE GENOMIC DNA]</scope>
    <source>
        <strain evidence="1 2">CBS 141311</strain>
    </source>
</reference>
<dbReference type="InterPro" id="IPR015422">
    <property type="entry name" value="PyrdxlP-dep_Trfase_small"/>
</dbReference>
<dbReference type="InterPro" id="IPR015424">
    <property type="entry name" value="PyrdxlP-dep_Trfase"/>
</dbReference>
<dbReference type="AlphaFoldDB" id="A0A1F5LPM1"/>
<gene>
    <name evidence="1" type="ORF">PENARI_c005G11244</name>
</gene>
<dbReference type="GeneID" id="34574772"/>
<dbReference type="GO" id="GO:0008483">
    <property type="term" value="F:transaminase activity"/>
    <property type="evidence" value="ECO:0007669"/>
    <property type="project" value="InterPro"/>
</dbReference>
<name>A0A1F5LPM1_PENAI</name>
<sequence>MVLNKNTESLSARVQQIFAKEQKYTSGGFIPLEVFFVSGKGSILMAGNILCWVDVDGHEKIDFLSMFSAANLGQVHPKVTKAIQDAYSNSTILSLAARRDDV</sequence>
<protein>
    <recommendedName>
        <fullName evidence="3">Ornithine aminotransferase</fullName>
    </recommendedName>
</protein>
<dbReference type="Pfam" id="PF00202">
    <property type="entry name" value="Aminotran_3"/>
    <property type="match status" value="1"/>
</dbReference>
<evidence type="ECO:0008006" key="3">
    <source>
        <dbReference type="Google" id="ProtNLM"/>
    </source>
</evidence>
<proteinExistence type="predicted"/>
<organism evidence="1 2">
    <name type="scientific">Penicillium arizonense</name>
    <dbReference type="NCBI Taxonomy" id="1835702"/>
    <lineage>
        <taxon>Eukaryota</taxon>
        <taxon>Fungi</taxon>
        <taxon>Dikarya</taxon>
        <taxon>Ascomycota</taxon>
        <taxon>Pezizomycotina</taxon>
        <taxon>Eurotiomycetes</taxon>
        <taxon>Eurotiomycetidae</taxon>
        <taxon>Eurotiales</taxon>
        <taxon>Aspergillaceae</taxon>
        <taxon>Penicillium</taxon>
    </lineage>
</organism>
<dbReference type="RefSeq" id="XP_022490400.1">
    <property type="nucleotide sequence ID" value="XM_022630038.1"/>
</dbReference>
<dbReference type="SUPFAM" id="SSF53383">
    <property type="entry name" value="PLP-dependent transferases"/>
    <property type="match status" value="1"/>
</dbReference>
<dbReference type="STRING" id="1835702.A0A1F5LPM1"/>
<dbReference type="GO" id="GO:0030170">
    <property type="term" value="F:pyridoxal phosphate binding"/>
    <property type="evidence" value="ECO:0007669"/>
    <property type="project" value="InterPro"/>
</dbReference>
<dbReference type="Proteomes" id="UP000177622">
    <property type="component" value="Unassembled WGS sequence"/>
</dbReference>
<dbReference type="InterPro" id="IPR005814">
    <property type="entry name" value="Aminotrans_3"/>
</dbReference>
<dbReference type="Gene3D" id="3.90.1150.10">
    <property type="entry name" value="Aspartate Aminotransferase, domain 1"/>
    <property type="match status" value="1"/>
</dbReference>
<keyword evidence="2" id="KW-1185">Reference proteome</keyword>